<protein>
    <recommendedName>
        <fullName evidence="4">Reverse transcriptase domain-containing protein</fullName>
    </recommendedName>
</protein>
<accession>A0ABQ4WEL9</accession>
<feature type="compositionally biased region" description="Low complexity" evidence="1">
    <location>
        <begin position="35"/>
        <end position="59"/>
    </location>
</feature>
<keyword evidence="3" id="KW-1185">Reference proteome</keyword>
<evidence type="ECO:0000256" key="1">
    <source>
        <dbReference type="SAM" id="MobiDB-lite"/>
    </source>
</evidence>
<organism evidence="2 3">
    <name type="scientific">Tanacetum coccineum</name>
    <dbReference type="NCBI Taxonomy" id="301880"/>
    <lineage>
        <taxon>Eukaryota</taxon>
        <taxon>Viridiplantae</taxon>
        <taxon>Streptophyta</taxon>
        <taxon>Embryophyta</taxon>
        <taxon>Tracheophyta</taxon>
        <taxon>Spermatophyta</taxon>
        <taxon>Magnoliopsida</taxon>
        <taxon>eudicotyledons</taxon>
        <taxon>Gunneridae</taxon>
        <taxon>Pentapetalae</taxon>
        <taxon>asterids</taxon>
        <taxon>campanulids</taxon>
        <taxon>Asterales</taxon>
        <taxon>Asteraceae</taxon>
        <taxon>Asteroideae</taxon>
        <taxon>Anthemideae</taxon>
        <taxon>Anthemidinae</taxon>
        <taxon>Tanacetum</taxon>
    </lineage>
</organism>
<proteinExistence type="predicted"/>
<name>A0ABQ4WEL9_9ASTR</name>
<gene>
    <name evidence="2" type="ORF">Tco_0624666</name>
</gene>
<dbReference type="Proteomes" id="UP001151760">
    <property type="component" value="Unassembled WGS sequence"/>
</dbReference>
<feature type="region of interest" description="Disordered" evidence="1">
    <location>
        <begin position="24"/>
        <end position="63"/>
    </location>
</feature>
<sequence length="159" mass="17104">MALLPPGFLEPLYPDMINNQDIEHMIPPTPPRYIEPPVGSPVSLSPSSSVESSSPVRSTTPPPDYPYLLNIDRMAPKRTSTFVAPPMTQDAIKKLVADSVAVALEAQAATMANIFKGTEGAVGLIHCFKQTKSVFSRGNCIKDCKVKFATGTLTEEALS</sequence>
<dbReference type="EMBL" id="BQNB010008576">
    <property type="protein sequence ID" value="GJS51304.1"/>
    <property type="molecule type" value="Genomic_DNA"/>
</dbReference>
<reference evidence="2" key="2">
    <citation type="submission" date="2022-01" db="EMBL/GenBank/DDBJ databases">
        <authorList>
            <person name="Yamashiro T."/>
            <person name="Shiraishi A."/>
            <person name="Satake H."/>
            <person name="Nakayama K."/>
        </authorList>
    </citation>
    <scope>NUCLEOTIDE SEQUENCE</scope>
</reference>
<comment type="caution">
    <text evidence="2">The sequence shown here is derived from an EMBL/GenBank/DDBJ whole genome shotgun (WGS) entry which is preliminary data.</text>
</comment>
<evidence type="ECO:0008006" key="4">
    <source>
        <dbReference type="Google" id="ProtNLM"/>
    </source>
</evidence>
<evidence type="ECO:0000313" key="2">
    <source>
        <dbReference type="EMBL" id="GJS51304.1"/>
    </source>
</evidence>
<reference evidence="2" key="1">
    <citation type="journal article" date="2022" name="Int. J. Mol. Sci.">
        <title>Draft Genome of Tanacetum Coccineum: Genomic Comparison of Closely Related Tanacetum-Family Plants.</title>
        <authorList>
            <person name="Yamashiro T."/>
            <person name="Shiraishi A."/>
            <person name="Nakayama K."/>
            <person name="Satake H."/>
        </authorList>
    </citation>
    <scope>NUCLEOTIDE SEQUENCE</scope>
</reference>
<evidence type="ECO:0000313" key="3">
    <source>
        <dbReference type="Proteomes" id="UP001151760"/>
    </source>
</evidence>